<evidence type="ECO:0000256" key="3">
    <source>
        <dbReference type="ARBA" id="ARBA00022448"/>
    </source>
</evidence>
<keyword evidence="6 8" id="KW-1133">Transmembrane helix</keyword>
<gene>
    <name evidence="9" type="ORF">PVE_R1G5036</name>
</gene>
<evidence type="ECO:0000256" key="7">
    <source>
        <dbReference type="ARBA" id="ARBA00023136"/>
    </source>
</evidence>
<reference evidence="10" key="1">
    <citation type="submission" date="2016-07" db="EMBL/GenBank/DDBJ databases">
        <authorList>
            <person name="Florea S."/>
            <person name="Webb J.S."/>
            <person name="Jaromczyk J."/>
            <person name="Schardl C.L."/>
        </authorList>
    </citation>
    <scope>NUCLEOTIDE SEQUENCE [LARGE SCALE GENOMIC DNA]</scope>
    <source>
        <strain evidence="10">1YdBTEX2</strain>
    </source>
</reference>
<evidence type="ECO:0000313" key="9">
    <source>
        <dbReference type="EMBL" id="SBW82917.1"/>
    </source>
</evidence>
<dbReference type="PANTHER" id="PTHR30269">
    <property type="entry name" value="TRANSMEMBRANE PROTEIN YFCA"/>
    <property type="match status" value="1"/>
</dbReference>
<comment type="similarity">
    <text evidence="2 8">Belongs to the 4-toluene sulfonate uptake permease (TSUP) (TC 2.A.102) family.</text>
</comment>
<keyword evidence="4 8" id="KW-1003">Cell membrane</keyword>
<feature type="transmembrane region" description="Helical" evidence="8">
    <location>
        <begin position="112"/>
        <end position="131"/>
    </location>
</feature>
<proteinExistence type="inferred from homology"/>
<feature type="transmembrane region" description="Helical" evidence="8">
    <location>
        <begin position="205"/>
        <end position="226"/>
    </location>
</feature>
<evidence type="ECO:0000256" key="4">
    <source>
        <dbReference type="ARBA" id="ARBA00022475"/>
    </source>
</evidence>
<dbReference type="GO" id="GO:0005886">
    <property type="term" value="C:plasma membrane"/>
    <property type="evidence" value="ECO:0007669"/>
    <property type="project" value="UniProtKB-SubCell"/>
</dbReference>
<organism evidence="9 10">
    <name type="scientific">Pseudomonas veronii 1YdBTEX2</name>
    <dbReference type="NCBI Taxonomy" id="1295141"/>
    <lineage>
        <taxon>Bacteria</taxon>
        <taxon>Pseudomonadati</taxon>
        <taxon>Pseudomonadota</taxon>
        <taxon>Gammaproteobacteria</taxon>
        <taxon>Pseudomonadales</taxon>
        <taxon>Pseudomonadaceae</taxon>
        <taxon>Pseudomonas</taxon>
    </lineage>
</organism>
<dbReference type="EMBL" id="LT599583">
    <property type="protein sequence ID" value="SBW82917.1"/>
    <property type="molecule type" value="Genomic_DNA"/>
</dbReference>
<evidence type="ECO:0000313" key="10">
    <source>
        <dbReference type="Proteomes" id="UP000245431"/>
    </source>
</evidence>
<feature type="transmembrane region" description="Helical" evidence="8">
    <location>
        <begin position="40"/>
        <end position="62"/>
    </location>
</feature>
<keyword evidence="7 8" id="KW-0472">Membrane</keyword>
<evidence type="ECO:0000256" key="5">
    <source>
        <dbReference type="ARBA" id="ARBA00022692"/>
    </source>
</evidence>
<dbReference type="Pfam" id="PF01925">
    <property type="entry name" value="TauE"/>
    <property type="match status" value="1"/>
</dbReference>
<dbReference type="AlphaFoldDB" id="A0A1D3K3M4"/>
<dbReference type="Proteomes" id="UP000245431">
    <property type="component" value="Chromosome PVE_r1"/>
</dbReference>
<dbReference type="PANTHER" id="PTHR30269:SF32">
    <property type="entry name" value="MEMBRANE TRANSPORTER PROTEIN-RELATED"/>
    <property type="match status" value="1"/>
</dbReference>
<keyword evidence="3" id="KW-0813">Transport</keyword>
<evidence type="ECO:0000256" key="1">
    <source>
        <dbReference type="ARBA" id="ARBA00004651"/>
    </source>
</evidence>
<accession>A0A1D3K3M4</accession>
<keyword evidence="5 8" id="KW-0812">Transmembrane</keyword>
<dbReference type="InterPro" id="IPR002781">
    <property type="entry name" value="TM_pro_TauE-like"/>
</dbReference>
<protein>
    <recommendedName>
        <fullName evidence="8">Probable membrane transporter protein</fullName>
    </recommendedName>
</protein>
<evidence type="ECO:0000256" key="6">
    <source>
        <dbReference type="ARBA" id="ARBA00022989"/>
    </source>
</evidence>
<dbReference type="InterPro" id="IPR052017">
    <property type="entry name" value="TSUP"/>
</dbReference>
<evidence type="ECO:0000256" key="8">
    <source>
        <dbReference type="RuleBase" id="RU363041"/>
    </source>
</evidence>
<feature type="transmembrane region" description="Helical" evidence="8">
    <location>
        <begin position="263"/>
        <end position="281"/>
    </location>
</feature>
<sequence>MAASASCKTRVCLSIWGISDPGESPHNPAMQTFLAFYQNLGPALTLLVIGTFLLAGTVKGVIGLGLPTVAMGLLGLAMLPAQAAALLIIPSTVTNLWQLAFGGHLSVLLKRLWPLLLLIVLGTGLGTLWLGMGSGAGVVRALGAALLVYALSGLFLPAFKVKPATERWLAPVCGLVTGLITSATGVFVIPAVPYLQALGLNRDQLVQALGLSFSVSTLALAAGLAWRGSLGGGEINASLLALAPALLGMWLGQALRQRISAVLFKRVFFIGMALLGAHLLISG</sequence>
<comment type="subcellular location">
    <subcellularLocation>
        <location evidence="1 8">Cell membrane</location>
        <topology evidence="1 8">Multi-pass membrane protein</topology>
    </subcellularLocation>
</comment>
<evidence type="ECO:0000256" key="2">
    <source>
        <dbReference type="ARBA" id="ARBA00009142"/>
    </source>
</evidence>
<name>A0A1D3K3M4_PSEVE</name>
<feature type="transmembrane region" description="Helical" evidence="8">
    <location>
        <begin position="69"/>
        <end position="92"/>
    </location>
</feature>
<feature type="transmembrane region" description="Helical" evidence="8">
    <location>
        <begin position="138"/>
        <end position="156"/>
    </location>
</feature>
<feature type="transmembrane region" description="Helical" evidence="8">
    <location>
        <begin position="168"/>
        <end position="193"/>
    </location>
</feature>